<organism evidence="1 2">
    <name type="scientific">Molorchus minor</name>
    <dbReference type="NCBI Taxonomy" id="1323400"/>
    <lineage>
        <taxon>Eukaryota</taxon>
        <taxon>Metazoa</taxon>
        <taxon>Ecdysozoa</taxon>
        <taxon>Arthropoda</taxon>
        <taxon>Hexapoda</taxon>
        <taxon>Insecta</taxon>
        <taxon>Pterygota</taxon>
        <taxon>Neoptera</taxon>
        <taxon>Endopterygota</taxon>
        <taxon>Coleoptera</taxon>
        <taxon>Polyphaga</taxon>
        <taxon>Cucujiformia</taxon>
        <taxon>Chrysomeloidea</taxon>
        <taxon>Cerambycidae</taxon>
        <taxon>Lamiinae</taxon>
        <taxon>Monochamini</taxon>
        <taxon>Molorchus</taxon>
    </lineage>
</organism>
<dbReference type="EMBL" id="JAPWTJ010002502">
    <property type="protein sequence ID" value="KAJ8965917.1"/>
    <property type="molecule type" value="Genomic_DNA"/>
</dbReference>
<gene>
    <name evidence="1" type="ORF">NQ317_014105</name>
</gene>
<protein>
    <submittedName>
        <fullName evidence="1">Uncharacterized protein</fullName>
    </submittedName>
</protein>
<sequence>MTVDSSCDNFMVLSKSWNYRNIALLENIPSESIFEKHYIRLECDWQTGLSLMYIAMYMYL</sequence>
<evidence type="ECO:0000313" key="1">
    <source>
        <dbReference type="EMBL" id="KAJ8965917.1"/>
    </source>
</evidence>
<dbReference type="Proteomes" id="UP001162164">
    <property type="component" value="Unassembled WGS sequence"/>
</dbReference>
<proteinExistence type="predicted"/>
<evidence type="ECO:0000313" key="2">
    <source>
        <dbReference type="Proteomes" id="UP001162164"/>
    </source>
</evidence>
<keyword evidence="2" id="KW-1185">Reference proteome</keyword>
<accession>A0ABQ9IUA1</accession>
<reference evidence="1" key="1">
    <citation type="journal article" date="2023" name="Insect Mol. Biol.">
        <title>Genome sequencing provides insights into the evolution of gene families encoding plant cell wall-degrading enzymes in longhorned beetles.</title>
        <authorList>
            <person name="Shin N.R."/>
            <person name="Okamura Y."/>
            <person name="Kirsch R."/>
            <person name="Pauchet Y."/>
        </authorList>
    </citation>
    <scope>NUCLEOTIDE SEQUENCE</scope>
    <source>
        <strain evidence="1">MMC_N1</strain>
    </source>
</reference>
<comment type="caution">
    <text evidence="1">The sequence shown here is derived from an EMBL/GenBank/DDBJ whole genome shotgun (WGS) entry which is preliminary data.</text>
</comment>
<name>A0ABQ9IUA1_9CUCU</name>